<keyword evidence="1" id="KW-0472">Membrane</keyword>
<evidence type="ECO:0008006" key="4">
    <source>
        <dbReference type="Google" id="ProtNLM"/>
    </source>
</evidence>
<name>A0A2U3QIH6_9BACT</name>
<reference evidence="3" key="1">
    <citation type="submission" date="2018-03" db="EMBL/GenBank/DDBJ databases">
        <authorList>
            <person name="Zecchin S."/>
        </authorList>
    </citation>
    <scope>NUCLEOTIDE SEQUENCE [LARGE SCALE GENOMIC DNA]</scope>
</reference>
<keyword evidence="3" id="KW-1185">Reference proteome</keyword>
<protein>
    <recommendedName>
        <fullName evidence="4">Type II secretion system protein GspN</fullName>
    </recommendedName>
</protein>
<feature type="transmembrane region" description="Helical" evidence="1">
    <location>
        <begin position="39"/>
        <end position="57"/>
    </location>
</feature>
<proteinExistence type="predicted"/>
<accession>A0A2U3QIH6</accession>
<dbReference type="InterPro" id="IPR030925">
    <property type="entry name" value="T2SS_GspN_Lepto"/>
</dbReference>
<gene>
    <name evidence="2" type="ORF">NBG4_450016</name>
</gene>
<keyword evidence="1" id="KW-0812">Transmembrane</keyword>
<dbReference type="OrthoDB" id="5395112at2"/>
<evidence type="ECO:0000313" key="2">
    <source>
        <dbReference type="EMBL" id="SPQ01169.1"/>
    </source>
</evidence>
<evidence type="ECO:0000256" key="1">
    <source>
        <dbReference type="SAM" id="Phobius"/>
    </source>
</evidence>
<dbReference type="Proteomes" id="UP000245125">
    <property type="component" value="Unassembled WGS sequence"/>
</dbReference>
<dbReference type="AlphaFoldDB" id="A0A2U3QIH6"/>
<dbReference type="EMBL" id="OUUY01000092">
    <property type="protein sequence ID" value="SPQ01169.1"/>
    <property type="molecule type" value="Genomic_DNA"/>
</dbReference>
<dbReference type="NCBIfam" id="TIGR04411">
    <property type="entry name" value="T2SS_GspN_Lepto"/>
    <property type="match status" value="1"/>
</dbReference>
<organism evidence="2 3">
    <name type="scientific">Candidatus Sulfobium mesophilum</name>
    <dbReference type="NCBI Taxonomy" id="2016548"/>
    <lineage>
        <taxon>Bacteria</taxon>
        <taxon>Pseudomonadati</taxon>
        <taxon>Nitrospirota</taxon>
        <taxon>Nitrospiria</taxon>
        <taxon>Nitrospirales</taxon>
        <taxon>Nitrospiraceae</taxon>
        <taxon>Candidatus Sulfobium</taxon>
    </lineage>
</organism>
<evidence type="ECO:0000313" key="3">
    <source>
        <dbReference type="Proteomes" id="UP000245125"/>
    </source>
</evidence>
<sequence>MRASALGGPELRRTENERGCCLYEYIADDGLREREVKRFLSIGLFAVFLVFGLWIIAVPESLLADLIQGAMHDSAIRIETADVRKGLLFDFTCGGIRLMKNDNRLIALENVSGRINPLSLLLLRFNAHFRGETAGGMITGTIDLFRGKSHIDIAVADADISGVPFFALLGIEGKGVLRGDLKIEDVRGDIKFSVRDAQLRSGSFGSVALPLEVFTGARGAMTIKGNSVRMTSFAFEGAGIYARLSGNITGGKMNLTMELMPDKLFKDNNLVFLLIEKYRDSPGHYSIPITGDMPL</sequence>
<keyword evidence="1" id="KW-1133">Transmembrane helix</keyword>